<evidence type="ECO:0000313" key="2">
    <source>
        <dbReference type="Proteomes" id="UP000198287"/>
    </source>
</evidence>
<dbReference type="SUPFAM" id="SSF81383">
    <property type="entry name" value="F-box domain"/>
    <property type="match status" value="1"/>
</dbReference>
<reference evidence="1 2" key="1">
    <citation type="submission" date="2015-12" db="EMBL/GenBank/DDBJ databases">
        <title>The genome of Folsomia candida.</title>
        <authorList>
            <person name="Faddeeva A."/>
            <person name="Derks M.F."/>
            <person name="Anvar Y."/>
            <person name="Smit S."/>
            <person name="Van Straalen N."/>
            <person name="Roelofs D."/>
        </authorList>
    </citation>
    <scope>NUCLEOTIDE SEQUENCE [LARGE SCALE GENOMIC DNA]</scope>
    <source>
        <strain evidence="1 2">VU population</strain>
        <tissue evidence="1">Whole body</tissue>
    </source>
</reference>
<dbReference type="AlphaFoldDB" id="A0A226D552"/>
<evidence type="ECO:0008006" key="3">
    <source>
        <dbReference type="Google" id="ProtNLM"/>
    </source>
</evidence>
<dbReference type="EMBL" id="LNIX01000034">
    <property type="protein sequence ID" value="OXA40349.1"/>
    <property type="molecule type" value="Genomic_DNA"/>
</dbReference>
<keyword evidence="2" id="KW-1185">Reference proteome</keyword>
<dbReference type="Proteomes" id="UP000198287">
    <property type="component" value="Unassembled WGS sequence"/>
</dbReference>
<accession>A0A226D552</accession>
<evidence type="ECO:0000313" key="1">
    <source>
        <dbReference type="EMBL" id="OXA40349.1"/>
    </source>
</evidence>
<protein>
    <recommendedName>
        <fullName evidence="3">F-box domain-containing protein</fullName>
    </recommendedName>
</protein>
<organism evidence="1 2">
    <name type="scientific">Folsomia candida</name>
    <name type="common">Springtail</name>
    <dbReference type="NCBI Taxonomy" id="158441"/>
    <lineage>
        <taxon>Eukaryota</taxon>
        <taxon>Metazoa</taxon>
        <taxon>Ecdysozoa</taxon>
        <taxon>Arthropoda</taxon>
        <taxon>Hexapoda</taxon>
        <taxon>Collembola</taxon>
        <taxon>Entomobryomorpha</taxon>
        <taxon>Isotomoidea</taxon>
        <taxon>Isotomidae</taxon>
        <taxon>Proisotominae</taxon>
        <taxon>Folsomia</taxon>
    </lineage>
</organism>
<dbReference type="InterPro" id="IPR036047">
    <property type="entry name" value="F-box-like_dom_sf"/>
</dbReference>
<gene>
    <name evidence="1" type="ORF">Fcan01_25014</name>
</gene>
<name>A0A226D552_FOLCA</name>
<proteinExistence type="predicted"/>
<sequence>MEPNFVSNPNILSQIFSNLEIKDLKSCSQVNSIWDETASKILKKRGVVHLTTETNPRFGEVNIFKYLSRAWRGMESEVKISVPNLTNPKLPGPDVDTLLDAFKQLASLIKELSITWGVNREDDALELTFKNPSCCPDNVLYILVTRFVSMTPRLIGFKCMETTPSANFISRLASNFPRRFEQIKELAIPIVPTTRSFLERLRNLEKIDFRIHYFDLPHSQRDLRCQLAVQKLLDANQGNQGTLKHIKIEFRDPGPTETALSITWTSEARQHKFKSASQTQQSLIAFPPLVPGDFGKLKILKFTIQQGKPIFVRIGEEDLFLDQLVERNFTENLLSPILEGMDKISLPSVESAILGSFSIVAPPLFGQLMELFPNSEQLQWEKKQNESLRKCVGILSHIFRNLEVKRGVANLTMETNPCFREVNISKYLSRVWSKAESEVKMSGHKPNLPDVDTLIDDFKRLGGLSKELGISWGVNREDNELTNNHSTRKILENSREIEKLNLNLDFKASTWDTTEIQLVESTLSNLHFPQLKRLELTFENLSCFPGSVINLIVTRFVAMTPKLIGFKCTEATPSESFLSELTKNFPLRLEQLKELEIPVFPETNCFLEKLRNLEKIDFRIHYFDLPYWKRDLRCHLAVQKLFDANQETLTHVTLEFRDPGRKDVKYTDHYPSRGPGWEDSITLNLHVNHNKL</sequence>
<comment type="caution">
    <text evidence="1">The sequence shown here is derived from an EMBL/GenBank/DDBJ whole genome shotgun (WGS) entry which is preliminary data.</text>
</comment>